<feature type="compositionally biased region" description="Basic and acidic residues" evidence="1">
    <location>
        <begin position="32"/>
        <end position="44"/>
    </location>
</feature>
<feature type="compositionally biased region" description="Polar residues" evidence="1">
    <location>
        <begin position="46"/>
        <end position="59"/>
    </location>
</feature>
<dbReference type="HOGENOM" id="CLU_095021_1_0_1"/>
<evidence type="ECO:0000313" key="2">
    <source>
        <dbReference type="EMBL" id="EXK79710.1"/>
    </source>
</evidence>
<dbReference type="EMBL" id="JH658463">
    <property type="protein sequence ID" value="EXK79710.1"/>
    <property type="molecule type" value="Genomic_DNA"/>
</dbReference>
<organism evidence="2 3">
    <name type="scientific">Fusarium oxysporum f. sp. raphani 54005</name>
    <dbReference type="NCBI Taxonomy" id="1089458"/>
    <lineage>
        <taxon>Eukaryota</taxon>
        <taxon>Fungi</taxon>
        <taxon>Dikarya</taxon>
        <taxon>Ascomycota</taxon>
        <taxon>Pezizomycotina</taxon>
        <taxon>Sordariomycetes</taxon>
        <taxon>Hypocreomycetidae</taxon>
        <taxon>Hypocreales</taxon>
        <taxon>Nectriaceae</taxon>
        <taxon>Fusarium</taxon>
        <taxon>Fusarium oxysporum species complex</taxon>
    </lineage>
</organism>
<sequence length="262" mass="28928">MPSDEMTSVPLLPLLPLLPSPPRPYSVFSCKSSDKDDVSAKELSDDTATTISSGIQSEDGNLEPKTAIPTDQSTPSIPPSLEHRTEMDSVLEWVQNVEHTEDLMSEGVVPESPPISICFQLLLPAILLLSRLQEALGHEPMRISEKYNTTTVCGSEEYIATKEHKIDEFFTDDIDVIGMSTLMGVTNRFGSCEACSIHGIIFGKVGLLKIMRNLRAYCQDSEHMQSLPITLRYVAATMYVEFFECCTEVFDLPRETGGIGTT</sequence>
<proteinExistence type="predicted"/>
<name>X0BC45_FUSOX</name>
<dbReference type="AlphaFoldDB" id="X0BC45"/>
<gene>
    <name evidence="2" type="ORF">FOQG_15735</name>
</gene>
<feature type="region of interest" description="Disordered" evidence="1">
    <location>
        <begin position="1"/>
        <end position="78"/>
    </location>
</feature>
<evidence type="ECO:0000313" key="3">
    <source>
        <dbReference type="Proteomes" id="UP000030663"/>
    </source>
</evidence>
<dbReference type="Proteomes" id="UP000030663">
    <property type="component" value="Unassembled WGS sequence"/>
</dbReference>
<dbReference type="OrthoDB" id="5105388at2759"/>
<evidence type="ECO:0000256" key="1">
    <source>
        <dbReference type="SAM" id="MobiDB-lite"/>
    </source>
</evidence>
<keyword evidence="3" id="KW-1185">Reference proteome</keyword>
<protein>
    <submittedName>
        <fullName evidence="2">Uncharacterized protein</fullName>
    </submittedName>
</protein>
<reference evidence="2 3" key="1">
    <citation type="submission" date="2011-11" db="EMBL/GenBank/DDBJ databases">
        <title>The Genome Sequence of Fusarium oxysporum PHW815.</title>
        <authorList>
            <consortium name="The Broad Institute Genome Sequencing Platform"/>
            <person name="Ma L.-J."/>
            <person name="Gale L.R."/>
            <person name="Schwartz D.C."/>
            <person name="Zhou S."/>
            <person name="Corby-Kistler H."/>
            <person name="Young S.K."/>
            <person name="Zeng Q."/>
            <person name="Gargeya S."/>
            <person name="Fitzgerald M."/>
            <person name="Haas B."/>
            <person name="Abouelleil A."/>
            <person name="Alvarado L."/>
            <person name="Arachchi H.M."/>
            <person name="Berlin A."/>
            <person name="Brown A."/>
            <person name="Chapman S.B."/>
            <person name="Chen Z."/>
            <person name="Dunbar C."/>
            <person name="Freedman E."/>
            <person name="Gearin G."/>
            <person name="Goldberg J."/>
            <person name="Griggs A."/>
            <person name="Gujja S."/>
            <person name="Heiman D."/>
            <person name="Howarth C."/>
            <person name="Larson L."/>
            <person name="Lui A."/>
            <person name="MacDonald P.J.P."/>
            <person name="Montmayeur A."/>
            <person name="Murphy C."/>
            <person name="Neiman D."/>
            <person name="Pearson M."/>
            <person name="Priest M."/>
            <person name="Roberts A."/>
            <person name="Saif S."/>
            <person name="Shea T."/>
            <person name="Shenoy N."/>
            <person name="Sisk P."/>
            <person name="Stolte C."/>
            <person name="Sykes S."/>
            <person name="Wortman J."/>
            <person name="Nusbaum C."/>
            <person name="Birren B."/>
        </authorList>
    </citation>
    <scope>NUCLEOTIDE SEQUENCE [LARGE SCALE GENOMIC DNA]</scope>
    <source>
        <strain evidence="2 3">54005</strain>
    </source>
</reference>
<accession>X0BC45</accession>